<feature type="compositionally biased region" description="Basic and acidic residues" evidence="1">
    <location>
        <begin position="242"/>
        <end position="253"/>
    </location>
</feature>
<evidence type="ECO:0000259" key="2">
    <source>
        <dbReference type="Pfam" id="PF12572"/>
    </source>
</evidence>
<gene>
    <name evidence="3" type="ORF">BDY17DRAFT_298207</name>
</gene>
<feature type="compositionally biased region" description="Low complexity" evidence="1">
    <location>
        <begin position="155"/>
        <end position="167"/>
    </location>
</feature>
<feature type="region of interest" description="Disordered" evidence="1">
    <location>
        <begin position="1"/>
        <end position="264"/>
    </location>
</feature>
<keyword evidence="4" id="KW-1185">Reference proteome</keyword>
<feature type="domain" description="DUF3752" evidence="2">
    <location>
        <begin position="130"/>
        <end position="279"/>
    </location>
</feature>
<dbReference type="GeneID" id="54474709"/>
<feature type="compositionally biased region" description="Basic and acidic residues" evidence="1">
    <location>
        <begin position="115"/>
        <end position="144"/>
    </location>
</feature>
<evidence type="ECO:0000313" key="4">
    <source>
        <dbReference type="Proteomes" id="UP000799767"/>
    </source>
</evidence>
<dbReference type="InterPro" id="IPR046331">
    <property type="entry name" value="GPAM1-like"/>
</dbReference>
<feature type="compositionally biased region" description="Basic and acidic residues" evidence="1">
    <location>
        <begin position="194"/>
        <end position="222"/>
    </location>
</feature>
<accession>A0A6A6PR28</accession>
<reference evidence="3" key="1">
    <citation type="journal article" date="2020" name="Stud. Mycol.">
        <title>101 Dothideomycetes genomes: a test case for predicting lifestyles and emergence of pathogens.</title>
        <authorList>
            <person name="Haridas S."/>
            <person name="Albert R."/>
            <person name="Binder M."/>
            <person name="Bloem J."/>
            <person name="Labutti K."/>
            <person name="Salamov A."/>
            <person name="Andreopoulos B."/>
            <person name="Baker S."/>
            <person name="Barry K."/>
            <person name="Bills G."/>
            <person name="Bluhm B."/>
            <person name="Cannon C."/>
            <person name="Castanera R."/>
            <person name="Culley D."/>
            <person name="Daum C."/>
            <person name="Ezra D."/>
            <person name="Gonzalez J."/>
            <person name="Henrissat B."/>
            <person name="Kuo A."/>
            <person name="Liang C."/>
            <person name="Lipzen A."/>
            <person name="Lutzoni F."/>
            <person name="Magnuson J."/>
            <person name="Mondo S."/>
            <person name="Nolan M."/>
            <person name="Ohm R."/>
            <person name="Pangilinan J."/>
            <person name="Park H.-J."/>
            <person name="Ramirez L."/>
            <person name="Alfaro M."/>
            <person name="Sun H."/>
            <person name="Tritt A."/>
            <person name="Yoshinaga Y."/>
            <person name="Zwiers L.-H."/>
            <person name="Turgeon B."/>
            <person name="Goodwin S."/>
            <person name="Spatafora J."/>
            <person name="Crous P."/>
            <person name="Grigoriev I."/>
        </authorList>
    </citation>
    <scope>NUCLEOTIDE SEQUENCE</scope>
    <source>
        <strain evidence="3">CBS 113389</strain>
    </source>
</reference>
<sequence length="284" mass="30719">MSGIGPALPPHLLAKRKRKQEEEADNATQAASGATASLSPGDGEKRRRVLGPAMPPAPLDERPEQPPDSSTRSNSDSDDDDDYGPALPSSFGNGNVGEDTSDADKHTQAEQPEAAPREEKLQRDEWMTMPPKQDDLAARLDPTKPRPRGFNTSKGANGPNAAAADGSAWHETPEQKQKRLADEMMGVTTSNADVESRATKGPRKAADHDTARKIKEHTDKIRGPSLVHQHQSSQTREPDDDPSARAFDREKDMGSGGRLGHAERREMLNKAANFSSKFSGGSYL</sequence>
<name>A0A6A6PR28_9PEZI</name>
<feature type="compositionally biased region" description="Basic and acidic residues" evidence="1">
    <location>
        <begin position="171"/>
        <end position="182"/>
    </location>
</feature>
<dbReference type="PANTHER" id="PTHR46370:SF1">
    <property type="entry name" value="GPALPP MOTIFS-CONTAINING PROTEIN 1"/>
    <property type="match status" value="1"/>
</dbReference>
<feature type="compositionally biased region" description="Polar residues" evidence="1">
    <location>
        <begin position="26"/>
        <end position="38"/>
    </location>
</feature>
<dbReference type="RefSeq" id="XP_033588826.1">
    <property type="nucleotide sequence ID" value="XM_033733707.1"/>
</dbReference>
<dbReference type="InterPro" id="IPR022226">
    <property type="entry name" value="DUF3752"/>
</dbReference>
<evidence type="ECO:0000256" key="1">
    <source>
        <dbReference type="SAM" id="MobiDB-lite"/>
    </source>
</evidence>
<dbReference type="PANTHER" id="PTHR46370">
    <property type="entry name" value="GPALPP MOTIFS-CONTAINING PROTEIN 1"/>
    <property type="match status" value="1"/>
</dbReference>
<dbReference type="EMBL" id="MU001636">
    <property type="protein sequence ID" value="KAF2482256.1"/>
    <property type="molecule type" value="Genomic_DNA"/>
</dbReference>
<dbReference type="AlphaFoldDB" id="A0A6A6PR28"/>
<evidence type="ECO:0000313" key="3">
    <source>
        <dbReference type="EMBL" id="KAF2482256.1"/>
    </source>
</evidence>
<dbReference type="Pfam" id="PF12572">
    <property type="entry name" value="DUF3752"/>
    <property type="match status" value="1"/>
</dbReference>
<dbReference type="Proteomes" id="UP000799767">
    <property type="component" value="Unassembled WGS sequence"/>
</dbReference>
<dbReference type="OrthoDB" id="73491at2759"/>
<protein>
    <recommendedName>
        <fullName evidence="2">DUF3752 domain-containing protein</fullName>
    </recommendedName>
</protein>
<organism evidence="3 4">
    <name type="scientific">Neohortaea acidophila</name>
    <dbReference type="NCBI Taxonomy" id="245834"/>
    <lineage>
        <taxon>Eukaryota</taxon>
        <taxon>Fungi</taxon>
        <taxon>Dikarya</taxon>
        <taxon>Ascomycota</taxon>
        <taxon>Pezizomycotina</taxon>
        <taxon>Dothideomycetes</taxon>
        <taxon>Dothideomycetidae</taxon>
        <taxon>Mycosphaerellales</taxon>
        <taxon>Teratosphaeriaceae</taxon>
        <taxon>Neohortaea</taxon>
    </lineage>
</organism>
<proteinExistence type="predicted"/>